<evidence type="ECO:0000256" key="6">
    <source>
        <dbReference type="ARBA" id="ARBA00023136"/>
    </source>
</evidence>
<evidence type="ECO:0000256" key="9">
    <source>
        <dbReference type="SAM" id="MobiDB-lite"/>
    </source>
</evidence>
<dbReference type="PANTHER" id="PTHR30069:SF36">
    <property type="entry name" value="BLL6948 PROTEIN"/>
    <property type="match status" value="1"/>
</dbReference>
<evidence type="ECO:0000256" key="10">
    <source>
        <dbReference type="SAM" id="SignalP"/>
    </source>
</evidence>
<gene>
    <name evidence="13" type="ORF">BKD09_11605</name>
</gene>
<feature type="chain" id="PRO_5012385618" evidence="10">
    <location>
        <begin position="33"/>
        <end position="771"/>
    </location>
</feature>
<name>A0A1L3F6S0_BRAJP</name>
<dbReference type="Proteomes" id="UP000181962">
    <property type="component" value="Chromosome"/>
</dbReference>
<organism evidence="13 14">
    <name type="scientific">Bradyrhizobium japonicum</name>
    <dbReference type="NCBI Taxonomy" id="375"/>
    <lineage>
        <taxon>Bacteria</taxon>
        <taxon>Pseudomonadati</taxon>
        <taxon>Pseudomonadota</taxon>
        <taxon>Alphaproteobacteria</taxon>
        <taxon>Hyphomicrobiales</taxon>
        <taxon>Nitrobacteraceae</taxon>
        <taxon>Bradyrhizobium</taxon>
    </lineage>
</organism>
<dbReference type="InterPro" id="IPR036942">
    <property type="entry name" value="Beta-barrel_TonB_sf"/>
</dbReference>
<keyword evidence="6 8" id="KW-0472">Membrane</keyword>
<dbReference type="Pfam" id="PF00593">
    <property type="entry name" value="TonB_dep_Rec_b-barrel"/>
    <property type="match status" value="1"/>
</dbReference>
<evidence type="ECO:0000259" key="11">
    <source>
        <dbReference type="Pfam" id="PF00593"/>
    </source>
</evidence>
<dbReference type="Gene3D" id="2.40.170.20">
    <property type="entry name" value="TonB-dependent receptor, beta-barrel domain"/>
    <property type="match status" value="1"/>
</dbReference>
<dbReference type="GO" id="GO:0015344">
    <property type="term" value="F:siderophore uptake transmembrane transporter activity"/>
    <property type="evidence" value="ECO:0007669"/>
    <property type="project" value="TreeGrafter"/>
</dbReference>
<keyword evidence="13" id="KW-0675">Receptor</keyword>
<evidence type="ECO:0000256" key="1">
    <source>
        <dbReference type="ARBA" id="ARBA00004571"/>
    </source>
</evidence>
<accession>A0A1L3F6S0</accession>
<dbReference type="InterPro" id="IPR000531">
    <property type="entry name" value="Beta-barrel_TonB"/>
</dbReference>
<protein>
    <submittedName>
        <fullName evidence="13">TonB-dependent receptor</fullName>
    </submittedName>
</protein>
<dbReference type="EMBL" id="CP017637">
    <property type="protein sequence ID" value="APG08977.1"/>
    <property type="molecule type" value="Genomic_DNA"/>
</dbReference>
<evidence type="ECO:0000256" key="7">
    <source>
        <dbReference type="ARBA" id="ARBA00023237"/>
    </source>
</evidence>
<comment type="similarity">
    <text evidence="8">Belongs to the TonB-dependent receptor family.</text>
</comment>
<dbReference type="InterPro" id="IPR039426">
    <property type="entry name" value="TonB-dep_rcpt-like"/>
</dbReference>
<feature type="signal peptide" evidence="10">
    <location>
        <begin position="1"/>
        <end position="32"/>
    </location>
</feature>
<dbReference type="Gene3D" id="2.170.130.10">
    <property type="entry name" value="TonB-dependent receptor, plug domain"/>
    <property type="match status" value="1"/>
</dbReference>
<dbReference type="Pfam" id="PF07715">
    <property type="entry name" value="Plug"/>
    <property type="match status" value="1"/>
</dbReference>
<dbReference type="InterPro" id="IPR012910">
    <property type="entry name" value="Plug_dom"/>
</dbReference>
<evidence type="ECO:0000256" key="4">
    <source>
        <dbReference type="ARBA" id="ARBA00022692"/>
    </source>
</evidence>
<evidence type="ECO:0000256" key="8">
    <source>
        <dbReference type="RuleBase" id="RU003357"/>
    </source>
</evidence>
<dbReference type="OrthoDB" id="99480at2"/>
<feature type="domain" description="TonB-dependent receptor-like beta-barrel" evidence="11">
    <location>
        <begin position="269"/>
        <end position="711"/>
    </location>
</feature>
<proteinExistence type="inferred from homology"/>
<dbReference type="SUPFAM" id="SSF56935">
    <property type="entry name" value="Porins"/>
    <property type="match status" value="1"/>
</dbReference>
<sequence>MRPRRPESGRRCGALTAFSAIMLLADDGSAFAQSSDASRELPPIQVSGGETKPHKRLPASRRASKPVPANRRHVAQPTQAPASDARSVASGAKGPPGMASEITVSGDEINARPFARPGEALEVVPGLIVTQHSGEGKANQYFLRGYNLDHGTDLAVYVDDVPVNMRTHAHGQGYADLNWLIPETISAMDVRKGPYFADESDFASVGSVRIGLIDRTEKGLAQVTAGSFGYRRLLGMDSAKVGDGSLLVAGELGTYNGPWENPDNVRKLNGLVRYSRGTATDGLTITGMAYANKWNSTDQVPQRAITGGFIDRFGSEDPSDGGNTNRFALSSRIAQSDDVGSWQANAYVVKSQLDLFNNFTYFLSDPVLGDQFHQHDDRLMAGANISRTLNGSFAGLPMQTTIGLQSRYDSIDLALSNTFQRGFLSSIRSDKVGEGSVGVFAENTVRWTDWLRTTVGLRGDYYAADVTSLFNANNSGRTDAALGSPKFRMVLGPFNQTEFFLGAGTGMHSNDARGATATEDPSDPATRLTPSPLLVRTKGAEVGVRSKIVPGLDTSFSLFILDQDSEILFSGDAGDTSATRAGRRYGFEWTNHYRPRSWIDIDADLAMTHARFRGTDSEQAEVYASLAGYPEAQIGNAPGNYIPNAPAMVASAGITLGENTGWFGSLRWRYLASSPLTEDNAFRSSATSIFNGRLGYRIDNGWRIQLDVLNLFNTQANQITYAYGSLLKTDTLYNLCTGGIAPTAVCQNGVMDYVLHPVEPLTFRLTVAGTF</sequence>
<keyword evidence="10" id="KW-0732">Signal</keyword>
<dbReference type="InterPro" id="IPR037066">
    <property type="entry name" value="Plug_dom_sf"/>
</dbReference>
<feature type="domain" description="TonB-dependent receptor plug" evidence="12">
    <location>
        <begin position="102"/>
        <end position="201"/>
    </location>
</feature>
<dbReference type="PANTHER" id="PTHR30069">
    <property type="entry name" value="TONB-DEPENDENT OUTER MEMBRANE RECEPTOR"/>
    <property type="match status" value="1"/>
</dbReference>
<keyword evidence="3" id="KW-1134">Transmembrane beta strand</keyword>
<evidence type="ECO:0000259" key="12">
    <source>
        <dbReference type="Pfam" id="PF07715"/>
    </source>
</evidence>
<keyword evidence="4" id="KW-0812">Transmembrane</keyword>
<dbReference type="AlphaFoldDB" id="A0A1L3F6S0"/>
<evidence type="ECO:0000313" key="13">
    <source>
        <dbReference type="EMBL" id="APG08977.1"/>
    </source>
</evidence>
<keyword evidence="5 8" id="KW-0798">TonB box</keyword>
<evidence type="ECO:0000256" key="2">
    <source>
        <dbReference type="ARBA" id="ARBA00022448"/>
    </source>
</evidence>
<keyword evidence="7" id="KW-0998">Cell outer membrane</keyword>
<evidence type="ECO:0000313" key="14">
    <source>
        <dbReference type="Proteomes" id="UP000181962"/>
    </source>
</evidence>
<feature type="compositionally biased region" description="Basic residues" evidence="9">
    <location>
        <begin position="53"/>
        <end position="74"/>
    </location>
</feature>
<feature type="region of interest" description="Disordered" evidence="9">
    <location>
        <begin position="510"/>
        <end position="529"/>
    </location>
</feature>
<reference evidence="13 14" key="1">
    <citation type="submission" date="2016-11" db="EMBL/GenBank/DDBJ databases">
        <title>Complete Genome Sequence of Bradyrhizobium sp. strain J5, an isolated from soybean nodule in Hokkaido.</title>
        <authorList>
            <person name="Kanehara K."/>
        </authorList>
    </citation>
    <scope>NUCLEOTIDE SEQUENCE [LARGE SCALE GENOMIC DNA]</scope>
    <source>
        <strain evidence="13 14">J5</strain>
    </source>
</reference>
<evidence type="ECO:0000256" key="5">
    <source>
        <dbReference type="ARBA" id="ARBA00023077"/>
    </source>
</evidence>
<dbReference type="GO" id="GO:0044718">
    <property type="term" value="P:siderophore transmembrane transport"/>
    <property type="evidence" value="ECO:0007669"/>
    <property type="project" value="TreeGrafter"/>
</dbReference>
<keyword evidence="2" id="KW-0813">Transport</keyword>
<feature type="region of interest" description="Disordered" evidence="9">
    <location>
        <begin position="30"/>
        <end position="102"/>
    </location>
</feature>
<evidence type="ECO:0000256" key="3">
    <source>
        <dbReference type="ARBA" id="ARBA00022452"/>
    </source>
</evidence>
<comment type="subcellular location">
    <subcellularLocation>
        <location evidence="1">Cell outer membrane</location>
        <topology evidence="1">Multi-pass membrane protein</topology>
    </subcellularLocation>
</comment>
<dbReference type="GO" id="GO:0009279">
    <property type="term" value="C:cell outer membrane"/>
    <property type="evidence" value="ECO:0007669"/>
    <property type="project" value="UniProtKB-SubCell"/>
</dbReference>
<dbReference type="RefSeq" id="WP_071917181.1">
    <property type="nucleotide sequence ID" value="NZ_CP017637.1"/>
</dbReference>